<feature type="region of interest" description="Disordered" evidence="14">
    <location>
        <begin position="656"/>
        <end position="683"/>
    </location>
</feature>
<keyword evidence="7" id="KW-0413">Isomerase</keyword>
<comment type="similarity">
    <text evidence="1">Belongs to the helicase family. UvrD subfamily.</text>
</comment>
<evidence type="ECO:0000259" key="15">
    <source>
        <dbReference type="PROSITE" id="PS51198"/>
    </source>
</evidence>
<dbReference type="InterPro" id="IPR000212">
    <property type="entry name" value="DNA_helicase_UvrD/REP"/>
</dbReference>
<accession>A0A511B0K1</accession>
<keyword evidence="3 13" id="KW-0378">Hydrolase</keyword>
<evidence type="ECO:0000256" key="11">
    <source>
        <dbReference type="ARBA" id="ARBA00034923"/>
    </source>
</evidence>
<keyword evidence="5 13" id="KW-0067">ATP-binding</keyword>
<evidence type="ECO:0000256" key="7">
    <source>
        <dbReference type="ARBA" id="ARBA00023235"/>
    </source>
</evidence>
<feature type="domain" description="UvrD-like helicase ATP-binding" evidence="15">
    <location>
        <begin position="14"/>
        <end position="297"/>
    </location>
</feature>
<dbReference type="SUPFAM" id="SSF52540">
    <property type="entry name" value="P-loop containing nucleoside triphosphate hydrolases"/>
    <property type="match status" value="1"/>
</dbReference>
<keyword evidence="2 13" id="KW-0547">Nucleotide-binding</keyword>
<dbReference type="Pfam" id="PF13361">
    <property type="entry name" value="UvrD_C"/>
    <property type="match status" value="2"/>
</dbReference>
<dbReference type="Gene3D" id="1.10.486.10">
    <property type="entry name" value="PCRA, domain 4"/>
    <property type="match status" value="1"/>
</dbReference>
<evidence type="ECO:0000256" key="9">
    <source>
        <dbReference type="ARBA" id="ARBA00034617"/>
    </source>
</evidence>
<dbReference type="CDD" id="cd18807">
    <property type="entry name" value="SF1_C_UvrD"/>
    <property type="match status" value="1"/>
</dbReference>
<dbReference type="PANTHER" id="PTHR11070:SF2">
    <property type="entry name" value="ATP-DEPENDENT DNA HELICASE SRS2"/>
    <property type="match status" value="1"/>
</dbReference>
<comment type="catalytic activity">
    <reaction evidence="9">
        <text>Couples ATP hydrolysis with the unwinding of duplex DNA by translocating in the 3'-5' direction.</text>
        <dbReference type="EC" id="5.6.2.4"/>
    </reaction>
</comment>
<dbReference type="EC" id="5.6.2.4" evidence="10"/>
<dbReference type="CDD" id="cd17932">
    <property type="entry name" value="DEXQc_UvrD"/>
    <property type="match status" value="1"/>
</dbReference>
<feature type="binding site" evidence="13">
    <location>
        <begin position="35"/>
        <end position="42"/>
    </location>
    <ligand>
        <name>ATP</name>
        <dbReference type="ChEBI" id="CHEBI:30616"/>
    </ligand>
</feature>
<proteinExistence type="inferred from homology"/>
<evidence type="ECO:0000256" key="2">
    <source>
        <dbReference type="ARBA" id="ARBA00022741"/>
    </source>
</evidence>
<feature type="domain" description="UvrD-like helicase C-terminal" evidence="16">
    <location>
        <begin position="298"/>
        <end position="567"/>
    </location>
</feature>
<dbReference type="FunFam" id="3.40.50.300:FF:001890">
    <property type="entry name" value="DNA helicase"/>
    <property type="match status" value="1"/>
</dbReference>
<dbReference type="PROSITE" id="PS51217">
    <property type="entry name" value="UVRD_HELICASE_CTER"/>
    <property type="match status" value="1"/>
</dbReference>
<comment type="caution">
    <text evidence="17">The sequence shown here is derived from an EMBL/GenBank/DDBJ whole genome shotgun (WGS) entry which is preliminary data.</text>
</comment>
<evidence type="ECO:0000256" key="3">
    <source>
        <dbReference type="ARBA" id="ARBA00022801"/>
    </source>
</evidence>
<evidence type="ECO:0000256" key="8">
    <source>
        <dbReference type="ARBA" id="ARBA00025289"/>
    </source>
</evidence>
<dbReference type="GO" id="GO:0003677">
    <property type="term" value="F:DNA binding"/>
    <property type="evidence" value="ECO:0007669"/>
    <property type="project" value="UniProtKB-KW"/>
</dbReference>
<dbReference type="GO" id="GO:0043138">
    <property type="term" value="F:3'-5' DNA helicase activity"/>
    <property type="evidence" value="ECO:0007669"/>
    <property type="project" value="UniProtKB-EC"/>
</dbReference>
<dbReference type="InterPro" id="IPR014017">
    <property type="entry name" value="DNA_helicase_UvrD-like_C"/>
</dbReference>
<comment type="function">
    <text evidence="8">Has both ATPase and helicase activities. Unwinds DNA duplexes with 3' to 5' polarity with respect to the bound strand and initiates unwinding most effectively when a single-stranded region is present. Involved in the post-incision events of nucleotide excision repair and methyl-directed mismatch repair.</text>
</comment>
<dbReference type="AlphaFoldDB" id="A0A511B0K1"/>
<gene>
    <name evidence="17" type="ORF">GWA01_11020</name>
</gene>
<dbReference type="EMBL" id="BJUZ01000001">
    <property type="protein sequence ID" value="GEK93332.1"/>
    <property type="molecule type" value="Genomic_DNA"/>
</dbReference>
<dbReference type="PROSITE" id="PS51198">
    <property type="entry name" value="UVRD_HELICASE_ATP_BIND"/>
    <property type="match status" value="1"/>
</dbReference>
<protein>
    <recommendedName>
        <fullName evidence="10">DNA 3'-5' helicase</fullName>
        <ecNumber evidence="10">5.6.2.4</ecNumber>
    </recommendedName>
    <alternativeName>
        <fullName evidence="11">DNA 3'-5' helicase II</fullName>
    </alternativeName>
</protein>
<evidence type="ECO:0000256" key="14">
    <source>
        <dbReference type="SAM" id="MobiDB-lite"/>
    </source>
</evidence>
<organism evidence="17 18">
    <name type="scientific">Gluconobacter wancherniae NBRC 103581</name>
    <dbReference type="NCBI Taxonomy" id="656744"/>
    <lineage>
        <taxon>Bacteria</taxon>
        <taxon>Pseudomonadati</taxon>
        <taxon>Pseudomonadota</taxon>
        <taxon>Alphaproteobacteria</taxon>
        <taxon>Acetobacterales</taxon>
        <taxon>Acetobacteraceae</taxon>
        <taxon>Gluconobacter</taxon>
    </lineage>
</organism>
<dbReference type="InterPro" id="IPR014016">
    <property type="entry name" value="UvrD-like_ATP-bd"/>
</dbReference>
<dbReference type="InterPro" id="IPR013986">
    <property type="entry name" value="DExx_box_DNA_helicase_dom_sf"/>
</dbReference>
<dbReference type="RefSeq" id="WP_146794766.1">
    <property type="nucleotide sequence ID" value="NZ_BARC01000011.1"/>
</dbReference>
<dbReference type="GO" id="GO:0005524">
    <property type="term" value="F:ATP binding"/>
    <property type="evidence" value="ECO:0007669"/>
    <property type="project" value="UniProtKB-UniRule"/>
</dbReference>
<evidence type="ECO:0000256" key="4">
    <source>
        <dbReference type="ARBA" id="ARBA00022806"/>
    </source>
</evidence>
<dbReference type="Gene3D" id="3.40.50.300">
    <property type="entry name" value="P-loop containing nucleotide triphosphate hydrolases"/>
    <property type="match status" value="2"/>
</dbReference>
<evidence type="ECO:0000259" key="16">
    <source>
        <dbReference type="PROSITE" id="PS51217"/>
    </source>
</evidence>
<evidence type="ECO:0000256" key="6">
    <source>
        <dbReference type="ARBA" id="ARBA00023125"/>
    </source>
</evidence>
<sequence length="740" mass="82467">MPQDPLIPTPDYLVRLNPEQRRAIEITEGPLLILAGAGTGKTRVLTTRFAHLLLTGRAYPSQILAVTFTNKAAREMRERVGAILGEPAEGLWLGTFHAICARMLRRHAEYVGLNSGFTILDTDDQLRLLKQVMEPWRIDTKRWPPNQLLGVIQRWKDRGLTPDRVTSAEDSDFANGHALAIYRAYQERLTALNTCDFGDLMLHVTEILRTQPNVLAQYHRIFRYILVDEYQDTNTIQYLWLRLLAKRESGPSNIACVGDDDQSIYSWRGAEVENILRFEKDFPGAQVVRLERNYRSTVQILAAAAGLIAHNDGRLGKTLRPGRDDAEGERVQIIGVRDSDEEARVVASAVERLRGNGHALSEIAILMRAGFQTRPFEERLMMMGLPYRIVGGQRFYERSEIRDCLAYMRVLAQGSDDLAFERIVNVPKRGVGAVAVQKLHVQARSLNGPLTAAVRSQLSGGALKGKSREALAGLMDAFDRAFAVVETEGHVVAVEQLLEDSGYLQMWRDDRSVEAPGRLDNIRELLRAIGEFGTLPEFLEHVALVMDMEGDTSEDKVSLMTLHGSKGLEFDTVFLPGWEEGVFPSQRSLDEGGNRALEEERRLAYVGLTRARKRAIVLHAASRRIYANWQASMPSRFIEEIPAEYVEVSGQTSENRRHASAAPSMFATGPLTSSRPSGFRPPRPKVTALKSGPSIGVGATVFHPKFGEGVVTGAEGDRLEVNFENGGVKRVMASFVEIRS</sequence>
<evidence type="ECO:0000256" key="10">
    <source>
        <dbReference type="ARBA" id="ARBA00034808"/>
    </source>
</evidence>
<dbReference type="Proteomes" id="UP000321230">
    <property type="component" value="Unassembled WGS sequence"/>
</dbReference>
<dbReference type="Gene3D" id="1.10.10.160">
    <property type="match status" value="1"/>
</dbReference>
<evidence type="ECO:0000256" key="12">
    <source>
        <dbReference type="ARBA" id="ARBA00048988"/>
    </source>
</evidence>
<evidence type="ECO:0000256" key="13">
    <source>
        <dbReference type="PROSITE-ProRule" id="PRU00560"/>
    </source>
</evidence>
<evidence type="ECO:0000256" key="1">
    <source>
        <dbReference type="ARBA" id="ARBA00009922"/>
    </source>
</evidence>
<evidence type="ECO:0000256" key="5">
    <source>
        <dbReference type="ARBA" id="ARBA00022840"/>
    </source>
</evidence>
<dbReference type="OrthoDB" id="9806690at2"/>
<dbReference type="InterPro" id="IPR027417">
    <property type="entry name" value="P-loop_NTPase"/>
</dbReference>
<reference evidence="17 18" key="1">
    <citation type="submission" date="2019-07" db="EMBL/GenBank/DDBJ databases">
        <title>Whole genome shotgun sequence of Gluconobacter wancherniae NBRC 103581.</title>
        <authorList>
            <person name="Hosoyama A."/>
            <person name="Uohara A."/>
            <person name="Ohji S."/>
            <person name="Ichikawa N."/>
        </authorList>
    </citation>
    <scope>NUCLEOTIDE SEQUENCE [LARGE SCALE GENOMIC DNA]</scope>
    <source>
        <strain evidence="17 18">NBRC 103581</strain>
    </source>
</reference>
<keyword evidence="6" id="KW-0238">DNA-binding</keyword>
<dbReference type="GO" id="GO:0016887">
    <property type="term" value="F:ATP hydrolysis activity"/>
    <property type="evidence" value="ECO:0007669"/>
    <property type="project" value="RHEA"/>
</dbReference>
<dbReference type="GO" id="GO:0033202">
    <property type="term" value="C:DNA helicase complex"/>
    <property type="evidence" value="ECO:0007669"/>
    <property type="project" value="TreeGrafter"/>
</dbReference>
<dbReference type="GO" id="GO:0005829">
    <property type="term" value="C:cytosol"/>
    <property type="evidence" value="ECO:0007669"/>
    <property type="project" value="TreeGrafter"/>
</dbReference>
<dbReference type="Pfam" id="PF00580">
    <property type="entry name" value="UvrD-helicase"/>
    <property type="match status" value="1"/>
</dbReference>
<dbReference type="PANTHER" id="PTHR11070">
    <property type="entry name" value="UVRD / RECB / PCRA DNA HELICASE FAMILY MEMBER"/>
    <property type="match status" value="1"/>
</dbReference>
<keyword evidence="4 13" id="KW-0347">Helicase</keyword>
<comment type="catalytic activity">
    <reaction evidence="12">
        <text>ATP + H2O = ADP + phosphate + H(+)</text>
        <dbReference type="Rhea" id="RHEA:13065"/>
        <dbReference type="ChEBI" id="CHEBI:15377"/>
        <dbReference type="ChEBI" id="CHEBI:15378"/>
        <dbReference type="ChEBI" id="CHEBI:30616"/>
        <dbReference type="ChEBI" id="CHEBI:43474"/>
        <dbReference type="ChEBI" id="CHEBI:456216"/>
        <dbReference type="EC" id="5.6.2.4"/>
    </reaction>
</comment>
<dbReference type="GO" id="GO:0000725">
    <property type="term" value="P:recombinational repair"/>
    <property type="evidence" value="ECO:0007669"/>
    <property type="project" value="TreeGrafter"/>
</dbReference>
<evidence type="ECO:0000313" key="18">
    <source>
        <dbReference type="Proteomes" id="UP000321230"/>
    </source>
</evidence>
<evidence type="ECO:0000313" key="17">
    <source>
        <dbReference type="EMBL" id="GEK93332.1"/>
    </source>
</evidence>
<keyword evidence="18" id="KW-1185">Reference proteome</keyword>
<name>A0A511B0K1_9PROT</name>